<protein>
    <submittedName>
        <fullName evidence="2">Uncharacterized protein</fullName>
    </submittedName>
</protein>
<evidence type="ECO:0000256" key="1">
    <source>
        <dbReference type="SAM" id="MobiDB-lite"/>
    </source>
</evidence>
<dbReference type="HOGENOM" id="CLU_1191621_0_0_1"/>
<dbReference type="AlphaFoldDB" id="D8SYL2"/>
<dbReference type="EMBL" id="GL377653">
    <property type="protein sequence ID" value="EFJ10542.1"/>
    <property type="molecule type" value="Genomic_DNA"/>
</dbReference>
<accession>D8SYL2</accession>
<sequence length="233" mass="24983">MRRLMNNASNKSDCIQLITGETAKELLSDAEEDEDDEEEETDSEQSPGETFGAGHHTVPTENLQVPIPCGGSPRRARVRRRPRLTWSTTAVTGTTKATATAANTAAAASKGGSSLLSVETAAATATFGTIMVTNRPQQLRDPSPMVVRAYATAEQQLPPPTGSAGVGPSTIHPPNNAPTPEQQQKIEHRMKSHEANTTQVVQQLNTLMTQNDEYHLKVLEGIEAPPEPAAYCC</sequence>
<feature type="compositionally biased region" description="Polar residues" evidence="1">
    <location>
        <begin position="1"/>
        <end position="13"/>
    </location>
</feature>
<dbReference type="InParanoid" id="D8SYL2"/>
<keyword evidence="3" id="KW-1185">Reference proteome</keyword>
<evidence type="ECO:0000313" key="2">
    <source>
        <dbReference type="EMBL" id="EFJ10542.1"/>
    </source>
</evidence>
<proteinExistence type="predicted"/>
<dbReference type="Gramene" id="EFJ10542">
    <property type="protein sequence ID" value="EFJ10542"/>
    <property type="gene ID" value="SELMODRAFT_427128"/>
</dbReference>
<evidence type="ECO:0000313" key="3">
    <source>
        <dbReference type="Proteomes" id="UP000001514"/>
    </source>
</evidence>
<dbReference type="Proteomes" id="UP000001514">
    <property type="component" value="Unassembled WGS sequence"/>
</dbReference>
<name>D8SYL2_SELML</name>
<feature type="region of interest" description="Disordered" evidence="1">
    <location>
        <begin position="156"/>
        <end position="183"/>
    </location>
</feature>
<feature type="region of interest" description="Disordered" evidence="1">
    <location>
        <begin position="1"/>
        <end position="79"/>
    </location>
</feature>
<reference evidence="2 3" key="1">
    <citation type="journal article" date="2011" name="Science">
        <title>The Selaginella genome identifies genetic changes associated with the evolution of vascular plants.</title>
        <authorList>
            <person name="Banks J.A."/>
            <person name="Nishiyama T."/>
            <person name="Hasebe M."/>
            <person name="Bowman J.L."/>
            <person name="Gribskov M."/>
            <person name="dePamphilis C."/>
            <person name="Albert V.A."/>
            <person name="Aono N."/>
            <person name="Aoyama T."/>
            <person name="Ambrose B.A."/>
            <person name="Ashton N.W."/>
            <person name="Axtell M.J."/>
            <person name="Barker E."/>
            <person name="Barker M.S."/>
            <person name="Bennetzen J.L."/>
            <person name="Bonawitz N.D."/>
            <person name="Chapple C."/>
            <person name="Cheng C."/>
            <person name="Correa L.G."/>
            <person name="Dacre M."/>
            <person name="DeBarry J."/>
            <person name="Dreyer I."/>
            <person name="Elias M."/>
            <person name="Engstrom E.M."/>
            <person name="Estelle M."/>
            <person name="Feng L."/>
            <person name="Finet C."/>
            <person name="Floyd S.K."/>
            <person name="Frommer W.B."/>
            <person name="Fujita T."/>
            <person name="Gramzow L."/>
            <person name="Gutensohn M."/>
            <person name="Harholt J."/>
            <person name="Hattori M."/>
            <person name="Heyl A."/>
            <person name="Hirai T."/>
            <person name="Hiwatashi Y."/>
            <person name="Ishikawa M."/>
            <person name="Iwata M."/>
            <person name="Karol K.G."/>
            <person name="Koehler B."/>
            <person name="Kolukisaoglu U."/>
            <person name="Kubo M."/>
            <person name="Kurata T."/>
            <person name="Lalonde S."/>
            <person name="Li K."/>
            <person name="Li Y."/>
            <person name="Litt A."/>
            <person name="Lyons E."/>
            <person name="Manning G."/>
            <person name="Maruyama T."/>
            <person name="Michael T.P."/>
            <person name="Mikami K."/>
            <person name="Miyazaki S."/>
            <person name="Morinaga S."/>
            <person name="Murata T."/>
            <person name="Mueller-Roeber B."/>
            <person name="Nelson D.R."/>
            <person name="Obara M."/>
            <person name="Oguri Y."/>
            <person name="Olmstead R.G."/>
            <person name="Onodera N."/>
            <person name="Petersen B.L."/>
            <person name="Pils B."/>
            <person name="Prigge M."/>
            <person name="Rensing S.A."/>
            <person name="Riano-Pachon D.M."/>
            <person name="Roberts A.W."/>
            <person name="Sato Y."/>
            <person name="Scheller H.V."/>
            <person name="Schulz B."/>
            <person name="Schulz C."/>
            <person name="Shakirov E.V."/>
            <person name="Shibagaki N."/>
            <person name="Shinohara N."/>
            <person name="Shippen D.E."/>
            <person name="Soerensen I."/>
            <person name="Sotooka R."/>
            <person name="Sugimoto N."/>
            <person name="Sugita M."/>
            <person name="Sumikawa N."/>
            <person name="Tanurdzic M."/>
            <person name="Theissen G."/>
            <person name="Ulvskov P."/>
            <person name="Wakazuki S."/>
            <person name="Weng J.K."/>
            <person name="Willats W.W."/>
            <person name="Wipf D."/>
            <person name="Wolf P.G."/>
            <person name="Yang L."/>
            <person name="Zimmer A.D."/>
            <person name="Zhu Q."/>
            <person name="Mitros T."/>
            <person name="Hellsten U."/>
            <person name="Loque D."/>
            <person name="Otillar R."/>
            <person name="Salamov A."/>
            <person name="Schmutz J."/>
            <person name="Shapiro H."/>
            <person name="Lindquist E."/>
            <person name="Lucas S."/>
            <person name="Rokhsar D."/>
            <person name="Grigoriev I.V."/>
        </authorList>
    </citation>
    <scope>NUCLEOTIDE SEQUENCE [LARGE SCALE GENOMIC DNA]</scope>
</reference>
<feature type="compositionally biased region" description="Acidic residues" evidence="1">
    <location>
        <begin position="28"/>
        <end position="43"/>
    </location>
</feature>
<organism evidence="3">
    <name type="scientific">Selaginella moellendorffii</name>
    <name type="common">Spikemoss</name>
    <dbReference type="NCBI Taxonomy" id="88036"/>
    <lineage>
        <taxon>Eukaryota</taxon>
        <taxon>Viridiplantae</taxon>
        <taxon>Streptophyta</taxon>
        <taxon>Embryophyta</taxon>
        <taxon>Tracheophyta</taxon>
        <taxon>Lycopodiopsida</taxon>
        <taxon>Selaginellales</taxon>
        <taxon>Selaginellaceae</taxon>
        <taxon>Selaginella</taxon>
    </lineage>
</organism>
<gene>
    <name evidence="2" type="ORF">SELMODRAFT_427128</name>
</gene>
<dbReference type="KEGG" id="smo:SELMODRAFT_427128"/>